<dbReference type="GO" id="GO:0000466">
    <property type="term" value="P:maturation of 5.8S rRNA from tricistronic rRNA transcript (SSU-rRNA, 5.8S rRNA, LSU-rRNA)"/>
    <property type="evidence" value="ECO:0007669"/>
    <property type="project" value="TreeGrafter"/>
</dbReference>
<evidence type="ECO:0008006" key="7">
    <source>
        <dbReference type="Google" id="ProtNLM"/>
    </source>
</evidence>
<evidence type="ECO:0000313" key="5">
    <source>
        <dbReference type="EMBL" id="KAF2838715.1"/>
    </source>
</evidence>
<dbReference type="SUPFAM" id="SSF48371">
    <property type="entry name" value="ARM repeat"/>
    <property type="match status" value="1"/>
</dbReference>
<name>A0A9P4SBG9_9PEZI</name>
<feature type="domain" description="URB1 N-terminal" evidence="2">
    <location>
        <begin position="108"/>
        <end position="458"/>
    </location>
</feature>
<feature type="domain" description="URB1 C-terminal" evidence="3">
    <location>
        <begin position="906"/>
        <end position="1102"/>
    </location>
</feature>
<dbReference type="GO" id="GO:0000463">
    <property type="term" value="P:maturation of LSU-rRNA from tricistronic rRNA transcript (SSU-rRNA, 5.8S rRNA, LSU-rRNA)"/>
    <property type="evidence" value="ECO:0007669"/>
    <property type="project" value="TreeGrafter"/>
</dbReference>
<protein>
    <recommendedName>
        <fullName evidence="7">Ribosome biogenesis protein Urb1</fullName>
    </recommendedName>
</protein>
<evidence type="ECO:0000259" key="3">
    <source>
        <dbReference type="Pfam" id="PF16201"/>
    </source>
</evidence>
<evidence type="ECO:0000259" key="4">
    <source>
        <dbReference type="Pfam" id="PF26140"/>
    </source>
</evidence>
<feature type="domain" description="URB1 central HEAT repeat" evidence="4">
    <location>
        <begin position="649"/>
        <end position="839"/>
    </location>
</feature>
<dbReference type="Pfam" id="PF16201">
    <property type="entry name" value="NopRA1"/>
    <property type="match status" value="1"/>
</dbReference>
<comment type="caution">
    <text evidence="5">The sequence shown here is derived from an EMBL/GenBank/DDBJ whole genome shotgun (WGS) entry which is preliminary data.</text>
</comment>
<organism evidence="5 6">
    <name type="scientific">Patellaria atrata CBS 101060</name>
    <dbReference type="NCBI Taxonomy" id="1346257"/>
    <lineage>
        <taxon>Eukaryota</taxon>
        <taxon>Fungi</taxon>
        <taxon>Dikarya</taxon>
        <taxon>Ascomycota</taxon>
        <taxon>Pezizomycotina</taxon>
        <taxon>Dothideomycetes</taxon>
        <taxon>Dothideomycetes incertae sedis</taxon>
        <taxon>Patellariales</taxon>
        <taxon>Patellariaceae</taxon>
        <taxon>Patellaria</taxon>
    </lineage>
</organism>
<proteinExistence type="predicted"/>
<dbReference type="OrthoDB" id="72892at2759"/>
<dbReference type="GO" id="GO:0005730">
    <property type="term" value="C:nucleolus"/>
    <property type="evidence" value="ECO:0007669"/>
    <property type="project" value="TreeGrafter"/>
</dbReference>
<reference evidence="5" key="1">
    <citation type="journal article" date="2020" name="Stud. Mycol.">
        <title>101 Dothideomycetes genomes: a test case for predicting lifestyles and emergence of pathogens.</title>
        <authorList>
            <person name="Haridas S."/>
            <person name="Albert R."/>
            <person name="Binder M."/>
            <person name="Bloem J."/>
            <person name="Labutti K."/>
            <person name="Salamov A."/>
            <person name="Andreopoulos B."/>
            <person name="Baker S."/>
            <person name="Barry K."/>
            <person name="Bills G."/>
            <person name="Bluhm B."/>
            <person name="Cannon C."/>
            <person name="Castanera R."/>
            <person name="Culley D."/>
            <person name="Daum C."/>
            <person name="Ezra D."/>
            <person name="Gonzalez J."/>
            <person name="Henrissat B."/>
            <person name="Kuo A."/>
            <person name="Liang C."/>
            <person name="Lipzen A."/>
            <person name="Lutzoni F."/>
            <person name="Magnuson J."/>
            <person name="Mondo S."/>
            <person name="Nolan M."/>
            <person name="Ohm R."/>
            <person name="Pangilinan J."/>
            <person name="Park H.-J."/>
            <person name="Ramirez L."/>
            <person name="Alfaro M."/>
            <person name="Sun H."/>
            <person name="Tritt A."/>
            <person name="Yoshinaga Y."/>
            <person name="Zwiers L.-H."/>
            <person name="Turgeon B."/>
            <person name="Goodwin S."/>
            <person name="Spatafora J."/>
            <person name="Crous P."/>
            <person name="Grigoriev I."/>
        </authorList>
    </citation>
    <scope>NUCLEOTIDE SEQUENCE</scope>
    <source>
        <strain evidence="5">CBS 101060</strain>
    </source>
</reference>
<evidence type="ECO:0000259" key="2">
    <source>
        <dbReference type="Pfam" id="PF11707"/>
    </source>
</evidence>
<dbReference type="Pfam" id="PF11707">
    <property type="entry name" value="Npa1"/>
    <property type="match status" value="1"/>
</dbReference>
<accession>A0A9P4SBG9</accession>
<dbReference type="InterPro" id="IPR032436">
    <property type="entry name" value="URB1_C"/>
</dbReference>
<evidence type="ECO:0000313" key="6">
    <source>
        <dbReference type="Proteomes" id="UP000799429"/>
    </source>
</evidence>
<feature type="compositionally biased region" description="Basic and acidic residues" evidence="1">
    <location>
        <begin position="26"/>
        <end position="36"/>
    </location>
</feature>
<sequence>MSKRPAQAVADERSDEKQKSKRPKLEHHDHTSLKPEEVFTSRQLHSLLNFRQDDVPRMRNGIQSFKVFLETILYPKEEAQLPRQRTILEDYLESQKPKEKHDKESVFLSDLMQIWAFSNHTNNEYLFAALVSVLALLMKTLSSHSDFKQSGLLLCRTVLNPAQLKLISRGHSASKHKDYVISPCIRLLTQIVSFEDGAMARLLYSRRDYTFDGKVIARNLSIFNSDGKAKDQRKKPSVRSNSIRYLLANFKYQDEGAKIDILKQGYVIKALFDNLKSDTPETIISVLSVIKSHIISDKTVPRYSKANLLTERSLESIANLYRYVEEESKSSDQQKSVDVVAHEFLMLVCTNPDNGVLLSSSGWYGRGSNKMTDSEERDDEDNTDIDLGIELVNSSRRRPPRNITLATFAQSLRPYADLMQQGLLLAIFEAAPELVTDYFYKKKNFSFDAKLTSTWIGYSSFLFSVIQLPIPEYFGHTGDYATSPPPVNTIIESILPHPANQQVLTRCLNQSSNLITFFAVRLLVISFQKLKKVLKKLGEASKSRPKPWQQTRVRLLSEFIRRCPSLKDVVFTYKNTSGDDLLQREAVTHLLKLYYQVTPQIALDEKFDASLHLVNALSRIGIDNTASSSEEEGLRILELEYLLEIATYSPNMRWWQKPESLPLSPFITILKLAASNAMPQVKSLLVSLVREYELLDLKTSPPSLDALLVSLPLKDDQINFAVLNFLDECFSRLSKRPIKYLDDLESLIISSNEHSINVHTSPTTICLMVMVEQWLYISKSSPDSERTIWIADWLASLFRYFENVGVNPAILMLVQSNIITETVDNSLRKRLEKAFRKNETLPKLLSSDSPTTGVLSNNMEVKMKDDDSPNTIELNPPPGEKENHHGLHKWSQKEVDEAVQEGSAAELILCLCSKYPDIRRQALYNIRKLMGRVKASEMSYEEWEQIYLLLGELVESASPSLDETALPYVVGTFATRALAVQANPDHILYAKVNTFLLRGPTWEISKLPTYWIKAILLNSPTDDDGYHKEVEWLMDWLIDGLRTPEDLEIFRTCNVYERIISLFSAQQSSKALKRKILGLLIRTRSVEGGSMTLMTRNGILSWIESRLCLSEEKPTMKVLSQLARQLYEACDSKANEWSHGGTEQTVQRVEQLGIKQPN</sequence>
<evidence type="ECO:0000256" key="1">
    <source>
        <dbReference type="SAM" id="MobiDB-lite"/>
    </source>
</evidence>
<dbReference type="EMBL" id="MU006096">
    <property type="protein sequence ID" value="KAF2838715.1"/>
    <property type="molecule type" value="Genomic_DNA"/>
</dbReference>
<dbReference type="InterPro" id="IPR039844">
    <property type="entry name" value="URB1"/>
</dbReference>
<dbReference type="AlphaFoldDB" id="A0A9P4SBG9"/>
<dbReference type="Pfam" id="PF26140">
    <property type="entry name" value="HEAT_URB1"/>
    <property type="match status" value="1"/>
</dbReference>
<gene>
    <name evidence="5" type="ORF">M501DRAFT_975439</name>
</gene>
<dbReference type="PANTHER" id="PTHR13500">
    <property type="entry name" value="NUCLEOLAR PRERIBOSOMAL-ASSOCIATED PROTEIN 1"/>
    <property type="match status" value="1"/>
</dbReference>
<dbReference type="InterPro" id="IPR021714">
    <property type="entry name" value="URB1_N"/>
</dbReference>
<feature type="region of interest" description="Disordered" evidence="1">
    <location>
        <begin position="1"/>
        <end position="36"/>
    </location>
</feature>
<keyword evidence="6" id="KW-1185">Reference proteome</keyword>
<dbReference type="PANTHER" id="PTHR13500:SF0">
    <property type="entry name" value="NUCLEOLAR PRE-RIBOSOMAL-ASSOCIATED PROTEIN 1"/>
    <property type="match status" value="1"/>
</dbReference>
<dbReference type="InterPro" id="IPR059018">
    <property type="entry name" value="HEAT_URB1"/>
</dbReference>
<dbReference type="InterPro" id="IPR016024">
    <property type="entry name" value="ARM-type_fold"/>
</dbReference>
<dbReference type="Proteomes" id="UP000799429">
    <property type="component" value="Unassembled WGS sequence"/>
</dbReference>